<evidence type="ECO:0000256" key="1">
    <source>
        <dbReference type="SAM" id="MobiDB-lite"/>
    </source>
</evidence>
<evidence type="ECO:0000256" key="2">
    <source>
        <dbReference type="SAM" id="Phobius"/>
    </source>
</evidence>
<evidence type="ECO:0000313" key="4">
    <source>
        <dbReference type="Proteomes" id="UP000005017"/>
    </source>
</evidence>
<protein>
    <recommendedName>
        <fullName evidence="5">DUF4352 domain-containing protein</fullName>
    </recommendedName>
</protein>
<dbReference type="AlphaFoldDB" id="D2MPZ6"/>
<dbReference type="EMBL" id="ADFR01000014">
    <property type="protein sequence ID" value="EFC05449.1"/>
    <property type="molecule type" value="Genomic_DNA"/>
</dbReference>
<sequence length="195" mass="21797">MKKIHISIVIVVIVIACWMAFFYLKKQSEPGAKNSSSSEVQKQESLKKKEDHSSKIQEEKKDIVQVVQDKKKNRFQVYGLKEIDKAKLLANGKDANLPSTARVFVVAVKAKEIKTMNLKIVKATLTATDHTVYQAEGTSISTKTMMNIVGQDLNNFSQGMLFFIALDPGHTLKKGKGTMTFTLSNQEVVTLDVEF</sequence>
<reference evidence="4" key="1">
    <citation type="submission" date="2009-12" db="EMBL/GenBank/DDBJ databases">
        <title>Sequence of Clostridiales genomosp. BVAB3 str. UPII9-5.</title>
        <authorList>
            <person name="Madupu R."/>
            <person name="Durkin A.S."/>
            <person name="Torralba M."/>
            <person name="Methe B."/>
            <person name="Sutton G.G."/>
            <person name="Strausberg R.L."/>
            <person name="Nelson K.E."/>
        </authorList>
    </citation>
    <scope>NUCLEOTIDE SEQUENCE [LARGE SCALE GENOMIC DNA]</scope>
    <source>
        <strain evidence="4">W1219</strain>
    </source>
</reference>
<feature type="transmembrane region" description="Helical" evidence="2">
    <location>
        <begin position="6"/>
        <end position="24"/>
    </location>
</feature>
<keyword evidence="2" id="KW-0472">Membrane</keyword>
<feature type="compositionally biased region" description="Basic and acidic residues" evidence="1">
    <location>
        <begin position="41"/>
        <end position="56"/>
    </location>
</feature>
<keyword evidence="4" id="KW-1185">Reference proteome</keyword>
<dbReference type="Proteomes" id="UP000005017">
    <property type="component" value="Unassembled WGS sequence"/>
</dbReference>
<name>D2MPZ6_9FIRM</name>
<feature type="region of interest" description="Disordered" evidence="1">
    <location>
        <begin position="29"/>
        <end position="56"/>
    </location>
</feature>
<dbReference type="PROSITE" id="PS51257">
    <property type="entry name" value="PROKAR_LIPOPROTEIN"/>
    <property type="match status" value="1"/>
</dbReference>
<gene>
    <name evidence="3" type="ORF">HMPREF9013_0386</name>
</gene>
<accession>D2MPZ6</accession>
<keyword evidence="2" id="KW-1133">Transmembrane helix</keyword>
<dbReference type="RefSeq" id="WP_006627459.1">
    <property type="nucleotide sequence ID" value="NZ_ADFR01000014.1"/>
</dbReference>
<evidence type="ECO:0000313" key="3">
    <source>
        <dbReference type="EMBL" id="EFC05449.1"/>
    </source>
</evidence>
<comment type="caution">
    <text evidence="3">The sequence shown here is derived from an EMBL/GenBank/DDBJ whole genome shotgun (WGS) entry which is preliminary data.</text>
</comment>
<evidence type="ECO:0008006" key="5">
    <source>
        <dbReference type="Google" id="ProtNLM"/>
    </source>
</evidence>
<dbReference type="STRING" id="679192.HMPREF9013_0386"/>
<organism evidence="3 4">
    <name type="scientific">Bulleidia extructa W1219</name>
    <dbReference type="NCBI Taxonomy" id="679192"/>
    <lineage>
        <taxon>Bacteria</taxon>
        <taxon>Bacillati</taxon>
        <taxon>Bacillota</taxon>
        <taxon>Erysipelotrichia</taxon>
        <taxon>Erysipelotrichales</taxon>
        <taxon>Erysipelotrichaceae</taxon>
        <taxon>Bulleidia</taxon>
    </lineage>
</organism>
<keyword evidence="2" id="KW-0812">Transmembrane</keyword>
<proteinExistence type="predicted"/>